<keyword evidence="5 9" id="KW-0378">Hydrolase</keyword>
<evidence type="ECO:0000256" key="5">
    <source>
        <dbReference type="ARBA" id="ARBA00022801"/>
    </source>
</evidence>
<dbReference type="PANTHER" id="PTHR31490">
    <property type="entry name" value="GLYCOSYL HYDROLASE"/>
    <property type="match status" value="1"/>
</dbReference>
<keyword evidence="12" id="KW-1185">Reference proteome</keyword>
<evidence type="ECO:0000256" key="1">
    <source>
        <dbReference type="ARBA" id="ARBA00000681"/>
    </source>
</evidence>
<dbReference type="SUPFAM" id="SSF51445">
    <property type="entry name" value="(Trans)glycosidases"/>
    <property type="match status" value="1"/>
</dbReference>
<keyword evidence="6 9" id="KW-0119">Carbohydrate metabolism</keyword>
<dbReference type="Pfam" id="PF00331">
    <property type="entry name" value="Glyco_hydro_10"/>
    <property type="match status" value="1"/>
</dbReference>
<evidence type="ECO:0000256" key="2">
    <source>
        <dbReference type="ARBA" id="ARBA00007495"/>
    </source>
</evidence>
<dbReference type="SMART" id="SM00633">
    <property type="entry name" value="Glyco_10"/>
    <property type="match status" value="1"/>
</dbReference>
<reference evidence="11" key="1">
    <citation type="submission" date="2022-05" db="EMBL/GenBank/DDBJ databases">
        <title>Brevundimonas albigilva TT17 genome sequence.</title>
        <authorList>
            <person name="Lee K."/>
            <person name="Son H."/>
        </authorList>
    </citation>
    <scope>NUCLEOTIDE SEQUENCE</scope>
    <source>
        <strain evidence="11">TT17</strain>
    </source>
</reference>
<dbReference type="PANTHER" id="PTHR31490:SF88">
    <property type="entry name" value="BETA-XYLANASE"/>
    <property type="match status" value="1"/>
</dbReference>
<dbReference type="PROSITE" id="PS51257">
    <property type="entry name" value="PROKAR_LIPOPROTEIN"/>
    <property type="match status" value="1"/>
</dbReference>
<dbReference type="PRINTS" id="PR00134">
    <property type="entry name" value="GLHYDRLASE10"/>
</dbReference>
<dbReference type="EC" id="3.2.1.8" evidence="9"/>
<name>A0ABY4SPF2_9CAUL</name>
<keyword evidence="3" id="KW-0858">Xylan degradation</keyword>
<accession>A0ABY4SPF2</accession>
<gene>
    <name evidence="11" type="ORF">M8231_01965</name>
</gene>
<keyword evidence="7 9" id="KW-0326">Glycosidase</keyword>
<dbReference type="InterPro" id="IPR044846">
    <property type="entry name" value="GH10"/>
</dbReference>
<organism evidence="11 12">
    <name type="scientific">Brevundimonas albigilva</name>
    <dbReference type="NCBI Taxonomy" id="1312364"/>
    <lineage>
        <taxon>Bacteria</taxon>
        <taxon>Pseudomonadati</taxon>
        <taxon>Pseudomonadota</taxon>
        <taxon>Alphaproteobacteria</taxon>
        <taxon>Caulobacterales</taxon>
        <taxon>Caulobacteraceae</taxon>
        <taxon>Brevundimonas</taxon>
    </lineage>
</organism>
<evidence type="ECO:0000256" key="4">
    <source>
        <dbReference type="ARBA" id="ARBA00022729"/>
    </source>
</evidence>
<dbReference type="InterPro" id="IPR017853">
    <property type="entry name" value="GH"/>
</dbReference>
<evidence type="ECO:0000256" key="7">
    <source>
        <dbReference type="ARBA" id="ARBA00023295"/>
    </source>
</evidence>
<protein>
    <recommendedName>
        <fullName evidence="9">Beta-xylanase</fullName>
        <ecNumber evidence="9">3.2.1.8</ecNumber>
    </recommendedName>
</protein>
<comment type="similarity">
    <text evidence="2 9">Belongs to the glycosyl hydrolase 10 (cellulase F) family.</text>
</comment>
<sequence>MIDRRTVLASTFALAACDRFASAEPAPVAIPPLKSACPAPFGAAVKAYLLDDPDWVALARTQVSQLTPEWEMKMEYVLADGLKRPNFDRSDRIAAFAAANGMALHGHALIWYAQGEQAFAGLSGAAFDRAFDGYIASVAGRYRGRARGWDVVNEPILDDGSGLRDCHWSARYGHDGYILRAFEKAREADPEAVLFLNEYNQESIPAKGAQFLRLVERLLKAGCPLTGLGLQSHLWIDVEEGAIARLMGEVAGFGLPLHVSELDCTLRTDKRLDLRSQSERIARQTARVTELAAAFAALPEAQRYAFTVWGLRDTDSWYRQGEKDDGKDKPLPFDSFGRPNPMAAALVQGFGA</sequence>
<keyword evidence="8 9" id="KW-0624">Polysaccharide degradation</keyword>
<dbReference type="Proteomes" id="UP001055429">
    <property type="component" value="Chromosome"/>
</dbReference>
<dbReference type="RefSeq" id="WP_249751380.1">
    <property type="nucleotide sequence ID" value="NZ_CP097298.1"/>
</dbReference>
<evidence type="ECO:0000256" key="9">
    <source>
        <dbReference type="RuleBase" id="RU361174"/>
    </source>
</evidence>
<evidence type="ECO:0000313" key="12">
    <source>
        <dbReference type="Proteomes" id="UP001055429"/>
    </source>
</evidence>
<dbReference type="EMBL" id="CP097649">
    <property type="protein sequence ID" value="URI15784.1"/>
    <property type="molecule type" value="Genomic_DNA"/>
</dbReference>
<proteinExistence type="inferred from homology"/>
<feature type="domain" description="GH10" evidence="10">
    <location>
        <begin position="27"/>
        <end position="349"/>
    </location>
</feature>
<dbReference type="InterPro" id="IPR001000">
    <property type="entry name" value="GH10_dom"/>
</dbReference>
<evidence type="ECO:0000256" key="6">
    <source>
        <dbReference type="ARBA" id="ARBA00023277"/>
    </source>
</evidence>
<comment type="catalytic activity">
    <reaction evidence="1 9">
        <text>Endohydrolysis of (1-&gt;4)-beta-D-xylosidic linkages in xylans.</text>
        <dbReference type="EC" id="3.2.1.8"/>
    </reaction>
</comment>
<evidence type="ECO:0000313" key="11">
    <source>
        <dbReference type="EMBL" id="URI15784.1"/>
    </source>
</evidence>
<dbReference type="Gene3D" id="3.20.20.80">
    <property type="entry name" value="Glycosidases"/>
    <property type="match status" value="1"/>
</dbReference>
<dbReference type="PROSITE" id="PS51760">
    <property type="entry name" value="GH10_2"/>
    <property type="match status" value="1"/>
</dbReference>
<evidence type="ECO:0000259" key="10">
    <source>
        <dbReference type="PROSITE" id="PS51760"/>
    </source>
</evidence>
<keyword evidence="4" id="KW-0732">Signal</keyword>
<evidence type="ECO:0000256" key="3">
    <source>
        <dbReference type="ARBA" id="ARBA00022651"/>
    </source>
</evidence>
<evidence type="ECO:0000256" key="8">
    <source>
        <dbReference type="ARBA" id="ARBA00023326"/>
    </source>
</evidence>